<dbReference type="InterPro" id="IPR027463">
    <property type="entry name" value="AcrB_DN_DC_subdom"/>
</dbReference>
<dbReference type="Gene3D" id="3.30.2090.10">
    <property type="entry name" value="Multidrug efflux transporter AcrB TolC docking domain, DN and DC subdomains"/>
    <property type="match status" value="2"/>
</dbReference>
<evidence type="ECO:0000313" key="3">
    <source>
        <dbReference type="EMBL" id="MFC5468544.1"/>
    </source>
</evidence>
<feature type="transmembrane region" description="Helical" evidence="2">
    <location>
        <begin position="1000"/>
        <end position="1025"/>
    </location>
</feature>
<feature type="transmembrane region" description="Helical" evidence="2">
    <location>
        <begin position="378"/>
        <end position="396"/>
    </location>
</feature>
<feature type="transmembrane region" description="Helical" evidence="2">
    <location>
        <begin position="540"/>
        <end position="565"/>
    </location>
</feature>
<keyword evidence="2" id="KW-0472">Membrane</keyword>
<dbReference type="EMBL" id="JBHSMH010000016">
    <property type="protein sequence ID" value="MFC5468544.1"/>
    <property type="molecule type" value="Genomic_DNA"/>
</dbReference>
<dbReference type="PANTHER" id="PTHR32063">
    <property type="match status" value="1"/>
</dbReference>
<keyword evidence="2" id="KW-1133">Transmembrane helix</keyword>
<dbReference type="Gene3D" id="3.30.70.1430">
    <property type="entry name" value="Multidrug efflux transporter AcrB pore domain"/>
    <property type="match status" value="2"/>
</dbReference>
<proteinExistence type="predicted"/>
<feature type="transmembrane region" description="Helical" evidence="2">
    <location>
        <begin position="972"/>
        <end position="988"/>
    </location>
</feature>
<keyword evidence="2" id="KW-0812">Transmembrane</keyword>
<dbReference type="Proteomes" id="UP001596105">
    <property type="component" value="Unassembled WGS sequence"/>
</dbReference>
<dbReference type="Gene3D" id="3.30.70.1440">
    <property type="entry name" value="Multidrug efflux transporter AcrB pore domain"/>
    <property type="match status" value="1"/>
</dbReference>
<feature type="transmembrane region" description="Helical" evidence="2">
    <location>
        <begin position="871"/>
        <end position="890"/>
    </location>
</feature>
<keyword evidence="4" id="KW-1185">Reference proteome</keyword>
<evidence type="ECO:0000313" key="4">
    <source>
        <dbReference type="Proteomes" id="UP001596105"/>
    </source>
</evidence>
<dbReference type="Gene3D" id="3.30.70.1320">
    <property type="entry name" value="Multidrug efflux transporter AcrB pore domain like"/>
    <property type="match status" value="1"/>
</dbReference>
<dbReference type="SUPFAM" id="SSF82693">
    <property type="entry name" value="Multidrug efflux transporter AcrB pore domain, PN1, PN2, PC1 and PC2 subdomains"/>
    <property type="match status" value="3"/>
</dbReference>
<dbReference type="InterPro" id="IPR001036">
    <property type="entry name" value="Acrflvin-R"/>
</dbReference>
<dbReference type="PANTHER" id="PTHR32063:SF0">
    <property type="entry name" value="SWARMING MOTILITY PROTEIN SWRC"/>
    <property type="match status" value="1"/>
</dbReference>
<dbReference type="Gene3D" id="1.20.1640.10">
    <property type="entry name" value="Multidrug efflux transporter AcrB transmembrane domain"/>
    <property type="match status" value="2"/>
</dbReference>
<feature type="transmembrane region" description="Helical" evidence="2">
    <location>
        <begin position="485"/>
        <end position="507"/>
    </location>
</feature>
<feature type="transmembrane region" description="Helical" evidence="2">
    <location>
        <begin position="897"/>
        <end position="917"/>
    </location>
</feature>
<evidence type="ECO:0000256" key="2">
    <source>
        <dbReference type="SAM" id="Phobius"/>
    </source>
</evidence>
<dbReference type="PRINTS" id="PR00702">
    <property type="entry name" value="ACRIFLAVINRP"/>
</dbReference>
<dbReference type="Pfam" id="PF00873">
    <property type="entry name" value="ACR_tran"/>
    <property type="match status" value="2"/>
</dbReference>
<name>A0ABW0LS02_9BACL</name>
<gene>
    <name evidence="3" type="ORF">ACFPPD_07410</name>
</gene>
<protein>
    <submittedName>
        <fullName evidence="3">Efflux RND transporter permease subunit</fullName>
    </submittedName>
</protein>
<feature type="region of interest" description="Disordered" evidence="1">
    <location>
        <begin position="245"/>
        <end position="270"/>
    </location>
</feature>
<sequence>MGALSRFSLKNGVAVLILCILVTGLGLYSSVKIKQQTFPDVSFPAVFVQAVYPGASTEEIESEVTKPIEASLTGLKGYDSLTSTSSENMASVFVQYPFGKDMDKITTEVEGALAKVNLPDKAEVKIQRLSAGSQPIYQAAIFSTRNDPEGLQQRLENEVLPKLRQIDGISSVELKGTKSERLDIVVDKRKASEQGISIGAVQSAIEAQNYALPLGSVNSEDNTIPIRLVGKMNAVEQLEQLKLSPGGGQAAANPMGGAAGSPGGNSADGPAAAEQVLLSDIAKVTTVSEQDEISRFNGEESFILSVVKNQDANTADVANAVKDELEGYKDSVGMDVHVVEDQGKEIEDSVSSLIREGLYGALFCVIIIFLFLRNVRATIISILSLPISIFATIAVLDQMGYSLNIMTLGGIAVSIGRIVDDSIVVIENIFRWRQEKGKEYQGKELAYRATKEVIGAVGSSTLAMIVVFLPLAFVSGIIGEFFRPFAVSVVIAIVVSLFVAMMLIPVLGAKFFRNVKEHSHEGALVRFYEKVIRGALKRKAVVLIGAVAILVGSLATIPLLGVSFIPAGSAKTIDIDIALPSGSSLEQTNAAGGKVESYLKEMPGVDNYQATIGGEGGGSPFGGGTGGTANKAHFTVNFLEGTDTEPLIEQATKALTATVQELAPESKVDVKEAAGNGPPSGNNIDVSLYASDLGALAKASAQVEALMKQSADLKDVTNNLKDVTPKWEMTINQAGQDANLSYFQVMQAVGEQLKPADAGTYTLDGKAWDITISYDRKIASKEQLEEISIPTAAGVKQLRDVVEVNERTAPVSVSHDNGKTYAQISATVKGSDTAAVTQTVQKDLESLSLPDGVEMKIGGGLEMINSGFQSILIALAAAIGLVFLVMSVTFGGLRTPLIILSSLLFVPAGSLGALLVTGQTLSMSSMIGMLMLVGIVVTNAVVLLDRVEKNAKSGMPLLESVVEASKTRLRPILMTACATILALVPLAMSQTETSLISGGLAITVIGGLTTSTLLTLIVVPVIYMLTGKKRKFAEENF</sequence>
<feature type="transmembrane region" description="Helical" evidence="2">
    <location>
        <begin position="353"/>
        <end position="372"/>
    </location>
</feature>
<comment type="caution">
    <text evidence="3">The sequence shown here is derived from an EMBL/GenBank/DDBJ whole genome shotgun (WGS) entry which is preliminary data.</text>
</comment>
<feature type="transmembrane region" description="Helical" evidence="2">
    <location>
        <begin position="923"/>
        <end position="944"/>
    </location>
</feature>
<feature type="transmembrane region" description="Helical" evidence="2">
    <location>
        <begin position="12"/>
        <end position="31"/>
    </location>
</feature>
<feature type="transmembrane region" description="Helical" evidence="2">
    <location>
        <begin position="453"/>
        <end position="479"/>
    </location>
</feature>
<evidence type="ECO:0000256" key="1">
    <source>
        <dbReference type="SAM" id="MobiDB-lite"/>
    </source>
</evidence>
<dbReference type="RefSeq" id="WP_209749516.1">
    <property type="nucleotide sequence ID" value="NZ_JBHSMH010000016.1"/>
</dbReference>
<reference evidence="4" key="1">
    <citation type="journal article" date="2019" name="Int. J. Syst. Evol. Microbiol.">
        <title>The Global Catalogue of Microorganisms (GCM) 10K type strain sequencing project: providing services to taxonomists for standard genome sequencing and annotation.</title>
        <authorList>
            <consortium name="The Broad Institute Genomics Platform"/>
            <consortium name="The Broad Institute Genome Sequencing Center for Infectious Disease"/>
            <person name="Wu L."/>
            <person name="Ma J."/>
        </authorList>
    </citation>
    <scope>NUCLEOTIDE SEQUENCE [LARGE SCALE GENOMIC DNA]</scope>
    <source>
        <strain evidence="4">CCUG 57113</strain>
    </source>
</reference>
<organism evidence="3 4">
    <name type="scientific">Cohnella suwonensis</name>
    <dbReference type="NCBI Taxonomy" id="696072"/>
    <lineage>
        <taxon>Bacteria</taxon>
        <taxon>Bacillati</taxon>
        <taxon>Bacillota</taxon>
        <taxon>Bacilli</taxon>
        <taxon>Bacillales</taxon>
        <taxon>Paenibacillaceae</taxon>
        <taxon>Cohnella</taxon>
    </lineage>
</organism>
<dbReference type="SUPFAM" id="SSF82714">
    <property type="entry name" value="Multidrug efflux transporter AcrB TolC docking domain, DN and DC subdomains"/>
    <property type="match status" value="1"/>
</dbReference>
<accession>A0ABW0LS02</accession>
<dbReference type="SUPFAM" id="SSF82866">
    <property type="entry name" value="Multidrug efflux transporter AcrB transmembrane domain"/>
    <property type="match status" value="2"/>
</dbReference>